<reference evidence="15 16" key="1">
    <citation type="submission" date="2024-02" db="EMBL/GenBank/DDBJ databases">
        <authorList>
            <person name="Daric V."/>
            <person name="Darras S."/>
        </authorList>
    </citation>
    <scope>NUCLEOTIDE SEQUENCE [LARGE SCALE GENOMIC DNA]</scope>
</reference>
<feature type="chain" id="PRO_5045635492" description="Thrombospondin" evidence="12">
    <location>
        <begin position="19"/>
        <end position="954"/>
    </location>
</feature>
<feature type="repeat" description="TSP type-3" evidence="10">
    <location>
        <begin position="494"/>
        <end position="529"/>
    </location>
</feature>
<dbReference type="InterPro" id="IPR008859">
    <property type="entry name" value="Thrombospondin_C"/>
</dbReference>
<dbReference type="Gene3D" id="4.10.1080.10">
    <property type="entry name" value="TSP type-3 repeat"/>
    <property type="match status" value="2"/>
</dbReference>
<sequence length="954" mass="103983">MGSIIGAILFIVIQLCRSQGYGHVTATELNLLDIATNDDVAAAGKILEFFASRENVFILSEIEVLDESRGEIFSFRTFQHQVVFELKVNPKLDLVTISYVNVGEGVIMIKFTEAGISSVGPHKIVLHFRQVAGQRNPSLKLFVDCFFVEEKSKLYHFPLVMLRSAGHVQLRVGPAMPHHGNLVVTDLRILSDVILEQVMEGQHCLLGDQFTDVAESLGTDNDLPSIIAAQLTQFNRLMTQLSSSIKQMTDETQLLRHTMTECQLCASGTQPVAATKVASQCATANPCFEGVACTDRPGVGAVCGACPAGMSGDGRECDDVDECSLANPCSFNTKCVNTAPGFHCTPCPHGYTGSHPEGVGVEFAKGHRQVCRDVDECSLDNGGCLNNTICLNTPGSFECGGCMPGFKGNPTIGCEPAQNCVAHRFGGGQPCHTRATCEMRRQDAICACRVGWAGDGYLCGEDSDLDGFPDVALSCSDEHCKQDNCRMTPNSGQEDVDGDGLGDVCDDDADDDGVSNLFDNCPLVANRDQTNSDSDSHGDACDNCDTIANYDQLNVDGDAYGDVCDEDIDGDGFPNRNDNCPTIPNSDQRDDDGDGVGDSCDNCPILPNPFQIDSDDDRLGDRCDDNQDQDGDGIQDDQDNCPHVINSSQLDTDNDGIGDDCDDDDDGDGVPDVVPPGPDNCRLVRNPDQVDTNFDGVGDVCQGDFDFDKVPDGIDVCPDNAEVHQTDFRTFQTVRLDPLGDAQIDPHWIVQNQGREVIQTMNSDPGLAIGGTAFNGVDFTGTFFVNTVTDDDYAGFIFGYQDSSSFYAVMWKQSKQTYWQQRPFRAVAHPGIQLKAIKSTTGPGETLRNALWDTGSTRGQVRLLWRDPLDVGWKDRTSYRWELKHRPATGYIRLKMYEGQSLTADSGTIIDRTMRGGRLGVFCFSQENVIWSNLYYRCNDTLPLGAHLRRSELP</sequence>
<dbReference type="InterPro" id="IPR024665">
    <property type="entry name" value="TSP/COMP_CC"/>
</dbReference>
<dbReference type="PANTHER" id="PTHR10199">
    <property type="entry name" value="THROMBOSPONDIN"/>
    <property type="match status" value="1"/>
</dbReference>
<dbReference type="InterPro" id="IPR018097">
    <property type="entry name" value="EGF_Ca-bd_CS"/>
</dbReference>
<dbReference type="PROSITE" id="PS51236">
    <property type="entry name" value="TSP_CTER"/>
    <property type="match status" value="1"/>
</dbReference>
<feature type="domain" description="EGF-like" evidence="13">
    <location>
        <begin position="373"/>
        <end position="415"/>
    </location>
</feature>
<protein>
    <recommendedName>
        <fullName evidence="17">Thrombospondin</fullName>
    </recommendedName>
</protein>
<feature type="domain" description="EGF-like" evidence="13">
    <location>
        <begin position="319"/>
        <end position="357"/>
    </location>
</feature>
<keyword evidence="6" id="KW-0130">Cell adhesion</keyword>
<dbReference type="PROSITE" id="PS51234">
    <property type="entry name" value="TSP3"/>
    <property type="match status" value="3"/>
</dbReference>
<feature type="compositionally biased region" description="Polar residues" evidence="11">
    <location>
        <begin position="576"/>
        <end position="586"/>
    </location>
</feature>
<evidence type="ECO:0000313" key="16">
    <source>
        <dbReference type="Proteomes" id="UP001642483"/>
    </source>
</evidence>
<evidence type="ECO:0000259" key="13">
    <source>
        <dbReference type="PROSITE" id="PS50026"/>
    </source>
</evidence>
<evidence type="ECO:0000256" key="11">
    <source>
        <dbReference type="SAM" id="MobiDB-lite"/>
    </source>
</evidence>
<evidence type="ECO:0000256" key="8">
    <source>
        <dbReference type="ARBA" id="ARBA00023180"/>
    </source>
</evidence>
<evidence type="ECO:0000259" key="14">
    <source>
        <dbReference type="PROSITE" id="PS51236"/>
    </source>
</evidence>
<name>A0ABP0G2R2_CLALP</name>
<evidence type="ECO:0000256" key="6">
    <source>
        <dbReference type="ARBA" id="ARBA00022889"/>
    </source>
</evidence>
<evidence type="ECO:0008006" key="17">
    <source>
        <dbReference type="Google" id="ProtNLM"/>
    </source>
</evidence>
<keyword evidence="2 9" id="KW-0245">EGF-like domain</keyword>
<dbReference type="SUPFAM" id="SSF49899">
    <property type="entry name" value="Concanavalin A-like lectins/glucanases"/>
    <property type="match status" value="1"/>
</dbReference>
<feature type="domain" description="TSP C-terminal" evidence="14">
    <location>
        <begin position="729"/>
        <end position="943"/>
    </location>
</feature>
<dbReference type="SUPFAM" id="SSF57184">
    <property type="entry name" value="Growth factor receptor domain"/>
    <property type="match status" value="1"/>
</dbReference>
<dbReference type="InterPro" id="IPR003367">
    <property type="entry name" value="Thrombospondin_3-like_rpt"/>
</dbReference>
<keyword evidence="16" id="KW-1185">Reference proteome</keyword>
<gene>
    <name evidence="15" type="ORF">CVLEPA_LOCUS18033</name>
</gene>
<dbReference type="CDD" id="cd00054">
    <property type="entry name" value="EGF_CA"/>
    <property type="match status" value="2"/>
</dbReference>
<dbReference type="SMART" id="SM00181">
    <property type="entry name" value="EGF"/>
    <property type="match status" value="4"/>
</dbReference>
<dbReference type="Pfam" id="PF05735">
    <property type="entry name" value="TSP_C"/>
    <property type="match status" value="1"/>
</dbReference>
<evidence type="ECO:0000256" key="10">
    <source>
        <dbReference type="PROSITE-ProRule" id="PRU00634"/>
    </source>
</evidence>
<evidence type="ECO:0000256" key="2">
    <source>
        <dbReference type="ARBA" id="ARBA00022536"/>
    </source>
</evidence>
<dbReference type="PANTHER" id="PTHR10199:SF100">
    <property type="entry name" value="THROMBOSPONDIN, ISOFORM A"/>
    <property type="match status" value="1"/>
</dbReference>
<keyword evidence="4" id="KW-0677">Repeat</keyword>
<dbReference type="InterPro" id="IPR028974">
    <property type="entry name" value="TSP_type-3_rpt"/>
</dbReference>
<evidence type="ECO:0000256" key="12">
    <source>
        <dbReference type="SAM" id="SignalP"/>
    </source>
</evidence>
<comment type="caution">
    <text evidence="9">Lacks conserved residue(s) required for the propagation of feature annotation.</text>
</comment>
<dbReference type="InterPro" id="IPR013320">
    <property type="entry name" value="ConA-like_dom_sf"/>
</dbReference>
<comment type="similarity">
    <text evidence="1">Belongs to the thrombospondin family.</text>
</comment>
<evidence type="ECO:0000313" key="15">
    <source>
        <dbReference type="EMBL" id="CAK8686124.1"/>
    </source>
</evidence>
<feature type="region of interest" description="Disordered" evidence="11">
    <location>
        <begin position="573"/>
        <end position="679"/>
    </location>
</feature>
<evidence type="ECO:0000256" key="1">
    <source>
        <dbReference type="ARBA" id="ARBA00009456"/>
    </source>
</evidence>
<feature type="compositionally biased region" description="Acidic residues" evidence="11">
    <location>
        <begin position="652"/>
        <end position="669"/>
    </location>
</feature>
<keyword evidence="3 12" id="KW-0732">Signal</keyword>
<dbReference type="SUPFAM" id="SSF103647">
    <property type="entry name" value="TSP type-3 repeat"/>
    <property type="match status" value="3"/>
</dbReference>
<feature type="repeat" description="TSP type-3" evidence="10">
    <location>
        <begin position="690"/>
        <end position="725"/>
    </location>
</feature>
<evidence type="ECO:0000256" key="9">
    <source>
        <dbReference type="PROSITE-ProRule" id="PRU00076"/>
    </source>
</evidence>
<dbReference type="Gene3D" id="1.20.5.10">
    <property type="match status" value="1"/>
</dbReference>
<feature type="compositionally biased region" description="Acidic residues" evidence="11">
    <location>
        <begin position="626"/>
        <end position="639"/>
    </location>
</feature>
<feature type="signal peptide" evidence="12">
    <location>
        <begin position="1"/>
        <end position="18"/>
    </location>
</feature>
<keyword evidence="5 10" id="KW-0106">Calcium</keyword>
<dbReference type="InterPro" id="IPR001881">
    <property type="entry name" value="EGF-like_Ca-bd_dom"/>
</dbReference>
<dbReference type="Proteomes" id="UP001642483">
    <property type="component" value="Unassembled WGS sequence"/>
</dbReference>
<evidence type="ECO:0000256" key="4">
    <source>
        <dbReference type="ARBA" id="ARBA00022737"/>
    </source>
</evidence>
<dbReference type="Gene3D" id="2.60.120.200">
    <property type="match status" value="2"/>
</dbReference>
<dbReference type="SMART" id="SM00179">
    <property type="entry name" value="EGF_CA"/>
    <property type="match status" value="2"/>
</dbReference>
<proteinExistence type="inferred from homology"/>
<dbReference type="InterPro" id="IPR017897">
    <property type="entry name" value="Thrombospondin_3_rpt"/>
</dbReference>
<dbReference type="PROSITE" id="PS01186">
    <property type="entry name" value="EGF_2"/>
    <property type="match status" value="1"/>
</dbReference>
<keyword evidence="8" id="KW-0325">Glycoprotein</keyword>
<dbReference type="InterPro" id="IPR000742">
    <property type="entry name" value="EGF"/>
</dbReference>
<evidence type="ECO:0000256" key="7">
    <source>
        <dbReference type="ARBA" id="ARBA00023157"/>
    </source>
</evidence>
<evidence type="ECO:0000256" key="3">
    <source>
        <dbReference type="ARBA" id="ARBA00022729"/>
    </source>
</evidence>
<dbReference type="Gene3D" id="2.10.25.10">
    <property type="entry name" value="Laminin"/>
    <property type="match status" value="4"/>
</dbReference>
<dbReference type="PROSITE" id="PS01187">
    <property type="entry name" value="EGF_CA"/>
    <property type="match status" value="1"/>
</dbReference>
<comment type="caution">
    <text evidence="15">The sequence shown here is derived from an EMBL/GenBank/DDBJ whole genome shotgun (WGS) entry which is preliminary data.</text>
</comment>
<dbReference type="Pfam" id="PF11598">
    <property type="entry name" value="COMP"/>
    <property type="match status" value="1"/>
</dbReference>
<dbReference type="EMBL" id="CAWYQH010000101">
    <property type="protein sequence ID" value="CAK8686124.1"/>
    <property type="molecule type" value="Genomic_DNA"/>
</dbReference>
<dbReference type="Pfam" id="PF02412">
    <property type="entry name" value="TSP_3"/>
    <property type="match status" value="6"/>
</dbReference>
<evidence type="ECO:0000256" key="5">
    <source>
        <dbReference type="ARBA" id="ARBA00022837"/>
    </source>
</evidence>
<dbReference type="Pfam" id="PF07645">
    <property type="entry name" value="EGF_CA"/>
    <property type="match status" value="2"/>
</dbReference>
<feature type="repeat" description="TSP type-3" evidence="10">
    <location>
        <begin position="553"/>
        <end position="588"/>
    </location>
</feature>
<keyword evidence="7" id="KW-1015">Disulfide bond</keyword>
<accession>A0ABP0G2R2</accession>
<organism evidence="15 16">
    <name type="scientific">Clavelina lepadiformis</name>
    <name type="common">Light-bulb sea squirt</name>
    <name type="synonym">Ascidia lepadiformis</name>
    <dbReference type="NCBI Taxonomy" id="159417"/>
    <lineage>
        <taxon>Eukaryota</taxon>
        <taxon>Metazoa</taxon>
        <taxon>Chordata</taxon>
        <taxon>Tunicata</taxon>
        <taxon>Ascidiacea</taxon>
        <taxon>Aplousobranchia</taxon>
        <taxon>Clavelinidae</taxon>
        <taxon>Clavelina</taxon>
    </lineage>
</organism>
<dbReference type="PROSITE" id="PS50026">
    <property type="entry name" value="EGF_3"/>
    <property type="match status" value="2"/>
</dbReference>
<dbReference type="CDD" id="cd16076">
    <property type="entry name" value="TSPcc"/>
    <property type="match status" value="1"/>
</dbReference>
<dbReference type="InterPro" id="IPR009030">
    <property type="entry name" value="Growth_fac_rcpt_cys_sf"/>
</dbReference>
<dbReference type="InterPro" id="IPR049883">
    <property type="entry name" value="NOTCH1_EGF-like"/>
</dbReference>